<accession>A0ABN2QNV8</accession>
<organism evidence="7 8">
    <name type="scientific">Amycolatopsis minnesotensis</name>
    <dbReference type="NCBI Taxonomy" id="337894"/>
    <lineage>
        <taxon>Bacteria</taxon>
        <taxon>Bacillati</taxon>
        <taxon>Actinomycetota</taxon>
        <taxon>Actinomycetes</taxon>
        <taxon>Pseudonocardiales</taxon>
        <taxon>Pseudonocardiaceae</taxon>
        <taxon>Amycolatopsis</taxon>
    </lineage>
</organism>
<feature type="transmembrane region" description="Helical" evidence="6">
    <location>
        <begin position="284"/>
        <end position="303"/>
    </location>
</feature>
<reference evidence="7 8" key="1">
    <citation type="journal article" date="2019" name="Int. J. Syst. Evol. Microbiol.">
        <title>The Global Catalogue of Microorganisms (GCM) 10K type strain sequencing project: providing services to taxonomists for standard genome sequencing and annotation.</title>
        <authorList>
            <consortium name="The Broad Institute Genomics Platform"/>
            <consortium name="The Broad Institute Genome Sequencing Center for Infectious Disease"/>
            <person name="Wu L."/>
            <person name="Ma J."/>
        </authorList>
    </citation>
    <scope>NUCLEOTIDE SEQUENCE [LARGE SCALE GENOMIC DNA]</scope>
    <source>
        <strain evidence="7 8">JCM 14545</strain>
    </source>
</reference>
<evidence type="ECO:0000313" key="7">
    <source>
        <dbReference type="EMBL" id="GAA1955811.1"/>
    </source>
</evidence>
<dbReference type="RefSeq" id="WP_344417419.1">
    <property type="nucleotide sequence ID" value="NZ_BAAANN010000009.1"/>
</dbReference>
<feature type="transmembrane region" description="Helical" evidence="6">
    <location>
        <begin position="98"/>
        <end position="121"/>
    </location>
</feature>
<proteinExistence type="predicted"/>
<evidence type="ECO:0000256" key="1">
    <source>
        <dbReference type="ARBA" id="ARBA00004651"/>
    </source>
</evidence>
<feature type="transmembrane region" description="Helical" evidence="6">
    <location>
        <begin position="372"/>
        <end position="393"/>
    </location>
</feature>
<dbReference type="PANTHER" id="PTHR23513:SF11">
    <property type="entry name" value="STAPHYLOFERRIN A TRANSPORTER"/>
    <property type="match status" value="1"/>
</dbReference>
<evidence type="ECO:0000256" key="2">
    <source>
        <dbReference type="ARBA" id="ARBA00022475"/>
    </source>
</evidence>
<dbReference type="Proteomes" id="UP001501116">
    <property type="component" value="Unassembled WGS sequence"/>
</dbReference>
<gene>
    <name evidence="7" type="ORF">GCM10009754_26980</name>
</gene>
<feature type="transmembrane region" description="Helical" evidence="6">
    <location>
        <begin position="53"/>
        <end position="77"/>
    </location>
</feature>
<dbReference type="Gene3D" id="1.20.1250.20">
    <property type="entry name" value="MFS general substrate transporter like domains"/>
    <property type="match status" value="1"/>
</dbReference>
<dbReference type="InterPro" id="IPR011701">
    <property type="entry name" value="MFS"/>
</dbReference>
<dbReference type="CDD" id="cd06173">
    <property type="entry name" value="MFS_MefA_like"/>
    <property type="match status" value="1"/>
</dbReference>
<keyword evidence="3 6" id="KW-0812">Transmembrane</keyword>
<protein>
    <submittedName>
        <fullName evidence="7">MFS transporter</fullName>
    </submittedName>
</protein>
<keyword evidence="2" id="KW-1003">Cell membrane</keyword>
<evidence type="ECO:0000256" key="6">
    <source>
        <dbReference type="SAM" id="Phobius"/>
    </source>
</evidence>
<dbReference type="InterPro" id="IPR036259">
    <property type="entry name" value="MFS_trans_sf"/>
</dbReference>
<dbReference type="Pfam" id="PF07690">
    <property type="entry name" value="MFS_1"/>
    <property type="match status" value="1"/>
</dbReference>
<keyword evidence="8" id="KW-1185">Reference proteome</keyword>
<feature type="transmembrane region" description="Helical" evidence="6">
    <location>
        <begin position="258"/>
        <end position="277"/>
    </location>
</feature>
<sequence length="416" mass="42472">MAEGDPYVRASFRLALADREFRALWAADLLSIVGDQFARVALSLLVYDRTGSALLTGLAFAATYLPTMIGGLTLGWLADRFDRRGVMITVDLVRAAMAALMAIPGSPVGAVIAPVVVISLLHPVFRGAQMATLRAVLTDPALFKMGSSLRTVTLQAGQVLGFAAGGSVVGLTSPSVALLIDAATFIASSALLLSLRKRPVEGGAAKRSPLNGITIVLGDRRLRALIGVQALVGCYVASEAVAAPYARAIGGGAGATGLLLAAPAVGAVLGAYAAGWLRDRDSAALGPLVFVTGLPLLVCLALPGLWVSVALFALTGVALTATVVISTNLATLHAEERVRGHVMSAFNAVLMTTQGVGAAAGGWLASTRLGPAAAISVLAAAGMACAVAVGISWRRAERLGSSLLPVHGDSSREHDR</sequence>
<dbReference type="SUPFAM" id="SSF103473">
    <property type="entry name" value="MFS general substrate transporter"/>
    <property type="match status" value="1"/>
</dbReference>
<feature type="transmembrane region" description="Helical" evidence="6">
    <location>
        <begin position="309"/>
        <end position="332"/>
    </location>
</feature>
<name>A0ABN2QNV8_9PSEU</name>
<evidence type="ECO:0000256" key="3">
    <source>
        <dbReference type="ARBA" id="ARBA00022692"/>
    </source>
</evidence>
<dbReference type="EMBL" id="BAAANN010000009">
    <property type="protein sequence ID" value="GAA1955811.1"/>
    <property type="molecule type" value="Genomic_DNA"/>
</dbReference>
<comment type="subcellular location">
    <subcellularLocation>
        <location evidence="1">Cell membrane</location>
        <topology evidence="1">Multi-pass membrane protein</topology>
    </subcellularLocation>
</comment>
<evidence type="ECO:0000313" key="8">
    <source>
        <dbReference type="Proteomes" id="UP001501116"/>
    </source>
</evidence>
<comment type="caution">
    <text evidence="7">The sequence shown here is derived from an EMBL/GenBank/DDBJ whole genome shotgun (WGS) entry which is preliminary data.</text>
</comment>
<dbReference type="PANTHER" id="PTHR23513">
    <property type="entry name" value="INTEGRAL MEMBRANE EFFLUX PROTEIN-RELATED"/>
    <property type="match status" value="1"/>
</dbReference>
<feature type="transmembrane region" description="Helical" evidence="6">
    <location>
        <begin position="344"/>
        <end position="366"/>
    </location>
</feature>
<evidence type="ECO:0000256" key="4">
    <source>
        <dbReference type="ARBA" id="ARBA00022989"/>
    </source>
</evidence>
<evidence type="ECO:0000256" key="5">
    <source>
        <dbReference type="ARBA" id="ARBA00023136"/>
    </source>
</evidence>
<keyword evidence="5 6" id="KW-0472">Membrane</keyword>
<keyword evidence="4 6" id="KW-1133">Transmembrane helix</keyword>
<feature type="transmembrane region" description="Helical" evidence="6">
    <location>
        <begin position="224"/>
        <end position="246"/>
    </location>
</feature>